<reference evidence="2" key="1">
    <citation type="submission" date="2020-07" db="EMBL/GenBank/DDBJ databases">
        <title>Multicomponent nature underlies the extraordinary mechanical properties of spider dragline silk.</title>
        <authorList>
            <person name="Kono N."/>
            <person name="Nakamura H."/>
            <person name="Mori M."/>
            <person name="Yoshida Y."/>
            <person name="Ohtoshi R."/>
            <person name="Malay A.D."/>
            <person name="Moran D.A.P."/>
            <person name="Tomita M."/>
            <person name="Numata K."/>
            <person name="Arakawa K."/>
        </authorList>
    </citation>
    <scope>NUCLEOTIDE SEQUENCE</scope>
</reference>
<name>A0A8X6K9K5_TRICU</name>
<gene>
    <name evidence="2" type="primary">AVEN_74653_1</name>
    <name evidence="2" type="ORF">TNCT_696701</name>
</gene>
<dbReference type="PROSITE" id="PS50835">
    <property type="entry name" value="IG_LIKE"/>
    <property type="match status" value="1"/>
</dbReference>
<dbReference type="AlphaFoldDB" id="A0A8X6K9K5"/>
<proteinExistence type="predicted"/>
<accession>A0A8X6K9K5</accession>
<evidence type="ECO:0000259" key="1">
    <source>
        <dbReference type="PROSITE" id="PS50835"/>
    </source>
</evidence>
<sequence>MPDEGTKLPTQQYFLQTPKDLTAVEGSTVDLPCQVGALAGDVQWSKDGFLLGPIECAKTNFAFVVACQ</sequence>
<dbReference type="Gene3D" id="2.60.40.10">
    <property type="entry name" value="Immunoglobulins"/>
    <property type="match status" value="1"/>
</dbReference>
<dbReference type="EMBL" id="BMAO01010782">
    <property type="protein sequence ID" value="GFQ69470.1"/>
    <property type="molecule type" value="Genomic_DNA"/>
</dbReference>
<dbReference type="InterPro" id="IPR007110">
    <property type="entry name" value="Ig-like_dom"/>
</dbReference>
<comment type="caution">
    <text evidence="2">The sequence shown here is derived from an EMBL/GenBank/DDBJ whole genome shotgun (WGS) entry which is preliminary data.</text>
</comment>
<evidence type="ECO:0000313" key="3">
    <source>
        <dbReference type="Proteomes" id="UP000887116"/>
    </source>
</evidence>
<keyword evidence="3" id="KW-1185">Reference proteome</keyword>
<dbReference type="SUPFAM" id="SSF48726">
    <property type="entry name" value="Immunoglobulin"/>
    <property type="match status" value="1"/>
</dbReference>
<dbReference type="InterPro" id="IPR013783">
    <property type="entry name" value="Ig-like_fold"/>
</dbReference>
<feature type="domain" description="Ig-like" evidence="1">
    <location>
        <begin position="9"/>
        <end position="68"/>
    </location>
</feature>
<dbReference type="Proteomes" id="UP000887116">
    <property type="component" value="Unassembled WGS sequence"/>
</dbReference>
<evidence type="ECO:0000313" key="2">
    <source>
        <dbReference type="EMBL" id="GFQ69470.1"/>
    </source>
</evidence>
<dbReference type="InterPro" id="IPR036179">
    <property type="entry name" value="Ig-like_dom_sf"/>
</dbReference>
<protein>
    <recommendedName>
        <fullName evidence="1">Ig-like domain-containing protein</fullName>
    </recommendedName>
</protein>
<organism evidence="2 3">
    <name type="scientific">Trichonephila clavata</name>
    <name type="common">Joro spider</name>
    <name type="synonym">Nephila clavata</name>
    <dbReference type="NCBI Taxonomy" id="2740835"/>
    <lineage>
        <taxon>Eukaryota</taxon>
        <taxon>Metazoa</taxon>
        <taxon>Ecdysozoa</taxon>
        <taxon>Arthropoda</taxon>
        <taxon>Chelicerata</taxon>
        <taxon>Arachnida</taxon>
        <taxon>Araneae</taxon>
        <taxon>Araneomorphae</taxon>
        <taxon>Entelegynae</taxon>
        <taxon>Araneoidea</taxon>
        <taxon>Nephilidae</taxon>
        <taxon>Trichonephila</taxon>
    </lineage>
</organism>
<dbReference type="OrthoDB" id="10028801at2759"/>